<dbReference type="AlphaFoldDB" id="A0A923NQI6"/>
<dbReference type="InterPro" id="IPR051933">
    <property type="entry name" value="Resuscitation_pf_RpfB"/>
</dbReference>
<feature type="domain" description="Fibronectin type-III" evidence="2">
    <location>
        <begin position="143"/>
        <end position="232"/>
    </location>
</feature>
<dbReference type="InterPro" id="IPR003961">
    <property type="entry name" value="FN3_dom"/>
</dbReference>
<dbReference type="SUPFAM" id="SSF49373">
    <property type="entry name" value="Invasin/intimin cell-adhesion fragments"/>
    <property type="match status" value="1"/>
</dbReference>
<dbReference type="SMART" id="SM00060">
    <property type="entry name" value="FN3"/>
    <property type="match status" value="2"/>
</dbReference>
<evidence type="ECO:0000313" key="3">
    <source>
        <dbReference type="EMBL" id="MBC6680825.1"/>
    </source>
</evidence>
<dbReference type="SUPFAM" id="SSF50685">
    <property type="entry name" value="Barwin-like endoglucanases"/>
    <property type="match status" value="1"/>
</dbReference>
<dbReference type="EMBL" id="JACRYT010000019">
    <property type="protein sequence ID" value="MBC6680825.1"/>
    <property type="molecule type" value="Genomic_DNA"/>
</dbReference>
<dbReference type="InterPro" id="IPR010611">
    <property type="entry name" value="3D_dom"/>
</dbReference>
<dbReference type="InterPro" id="IPR008964">
    <property type="entry name" value="Invasin/intimin_cell_adhesion"/>
</dbReference>
<gene>
    <name evidence="3" type="ORF">H9L42_13425</name>
</gene>
<dbReference type="CDD" id="cd00063">
    <property type="entry name" value="FN3"/>
    <property type="match status" value="1"/>
</dbReference>
<proteinExistence type="predicted"/>
<dbReference type="Gene3D" id="2.40.40.10">
    <property type="entry name" value="RlpA-like domain"/>
    <property type="match status" value="1"/>
</dbReference>
<dbReference type="CDD" id="cd14667">
    <property type="entry name" value="3D_containing_proteins"/>
    <property type="match status" value="1"/>
</dbReference>
<comment type="caution">
    <text evidence="3">The sequence shown here is derived from an EMBL/GenBank/DDBJ whole genome shotgun (WGS) entry which is preliminary data.</text>
</comment>
<dbReference type="SMART" id="SM00635">
    <property type="entry name" value="BID_2"/>
    <property type="match status" value="1"/>
</dbReference>
<keyword evidence="1" id="KW-0732">Signal</keyword>
<dbReference type="GO" id="GO:0019867">
    <property type="term" value="C:outer membrane"/>
    <property type="evidence" value="ECO:0007669"/>
    <property type="project" value="InterPro"/>
</dbReference>
<dbReference type="InterPro" id="IPR036908">
    <property type="entry name" value="RlpA-like_sf"/>
</dbReference>
<evidence type="ECO:0000259" key="2">
    <source>
        <dbReference type="PROSITE" id="PS50853"/>
    </source>
</evidence>
<sequence length="426" mass="45626">MKEEASIRIKKRTGALAVAAMMAVTVFSPVSVFGDSAEQDAVESAGTETKTVQENKAQTTAVSSVSLNRSSVSMKVGNTVKLRATIAPSKATGTTVTWKSSNPKAAVVSSSGVVTARGAGKTVITALSEGKSASCSVRVTLTAPTKVKARSKSVGSIQISWKKSAGADKYEIYRSKKKNGAYKKIATVKGTKKTYRDRKVTAGKAYYYKIKARSGSYKSSFSSKVKGKARPEKTDVTAKAGEERVRLSWKKVNGAHGYHIYHAEGKGQKKFKRIKVVKKASSTSFTHSGLTGGTQQQYKVKAYRMVNGKKVLSASSEAVSAKAKKIKLKESGKGFQYKKKFTVKAYAYTGGGRTAMGTKARVGAIAVDPSVIPLGTKVYVEGYGYARAEDTGGNINGKTIDVYMNSTGACMKWGVQYKTIYVDVRK</sequence>
<dbReference type="GO" id="GO:0009254">
    <property type="term" value="P:peptidoglycan turnover"/>
    <property type="evidence" value="ECO:0007669"/>
    <property type="project" value="InterPro"/>
</dbReference>
<reference evidence="3" key="1">
    <citation type="submission" date="2020-08" db="EMBL/GenBank/DDBJ databases">
        <title>Genome public.</title>
        <authorList>
            <person name="Liu C."/>
            <person name="Sun Q."/>
        </authorList>
    </citation>
    <scope>NUCLEOTIDE SEQUENCE</scope>
    <source>
        <strain evidence="3">BX12</strain>
    </source>
</reference>
<evidence type="ECO:0000256" key="1">
    <source>
        <dbReference type="ARBA" id="ARBA00022729"/>
    </source>
</evidence>
<dbReference type="Proteomes" id="UP000602647">
    <property type="component" value="Unassembled WGS sequence"/>
</dbReference>
<protein>
    <submittedName>
        <fullName evidence="3">Ig-like domain-containing protein</fullName>
    </submittedName>
</protein>
<evidence type="ECO:0000313" key="4">
    <source>
        <dbReference type="Proteomes" id="UP000602647"/>
    </source>
</evidence>
<dbReference type="GO" id="GO:0004553">
    <property type="term" value="F:hydrolase activity, hydrolyzing O-glycosyl compounds"/>
    <property type="evidence" value="ECO:0007669"/>
    <property type="project" value="InterPro"/>
</dbReference>
<dbReference type="Pfam" id="PF02368">
    <property type="entry name" value="Big_2"/>
    <property type="match status" value="1"/>
</dbReference>
<dbReference type="Pfam" id="PF06725">
    <property type="entry name" value="3D"/>
    <property type="match status" value="1"/>
</dbReference>
<dbReference type="Gene3D" id="2.60.40.10">
    <property type="entry name" value="Immunoglobulins"/>
    <property type="match status" value="2"/>
</dbReference>
<dbReference type="Gene3D" id="2.60.40.1080">
    <property type="match status" value="1"/>
</dbReference>
<dbReference type="PANTHER" id="PTHR39160:SF4">
    <property type="entry name" value="RESUSCITATION-PROMOTING FACTOR RPFB"/>
    <property type="match status" value="1"/>
</dbReference>
<dbReference type="PROSITE" id="PS50853">
    <property type="entry name" value="FN3"/>
    <property type="match status" value="1"/>
</dbReference>
<keyword evidence="4" id="KW-1185">Reference proteome</keyword>
<dbReference type="InterPro" id="IPR036116">
    <property type="entry name" value="FN3_sf"/>
</dbReference>
<dbReference type="Pfam" id="PF00041">
    <property type="entry name" value="fn3"/>
    <property type="match status" value="1"/>
</dbReference>
<organism evidence="3 4">
    <name type="scientific">Zhenpiania hominis</name>
    <dbReference type="NCBI Taxonomy" id="2763644"/>
    <lineage>
        <taxon>Bacteria</taxon>
        <taxon>Bacillati</taxon>
        <taxon>Bacillota</taxon>
        <taxon>Clostridia</taxon>
        <taxon>Peptostreptococcales</taxon>
        <taxon>Anaerovoracaceae</taxon>
        <taxon>Zhenpiania</taxon>
    </lineage>
</organism>
<dbReference type="InterPro" id="IPR059180">
    <property type="entry name" value="3D_YorM"/>
</dbReference>
<dbReference type="SUPFAM" id="SSF49265">
    <property type="entry name" value="Fibronectin type III"/>
    <property type="match status" value="2"/>
</dbReference>
<accession>A0A923NQI6</accession>
<dbReference type="InterPro" id="IPR003343">
    <property type="entry name" value="Big_2"/>
</dbReference>
<name>A0A923NQI6_9FIRM</name>
<dbReference type="InterPro" id="IPR013783">
    <property type="entry name" value="Ig-like_fold"/>
</dbReference>
<dbReference type="PANTHER" id="PTHR39160">
    <property type="entry name" value="CELL WALL-BINDING PROTEIN YOCH"/>
    <property type="match status" value="1"/>
</dbReference>